<proteinExistence type="predicted"/>
<keyword evidence="1" id="KW-0812">Transmembrane</keyword>
<protein>
    <recommendedName>
        <fullName evidence="2">DUF6535 domain-containing protein</fullName>
    </recommendedName>
</protein>
<feature type="transmembrane region" description="Helical" evidence="1">
    <location>
        <begin position="62"/>
        <end position="85"/>
    </location>
</feature>
<feature type="non-terminal residue" evidence="3">
    <location>
        <position position="151"/>
    </location>
</feature>
<dbReference type="OrthoDB" id="3235960at2759"/>
<reference evidence="4" key="1">
    <citation type="journal article" date="2014" name="Proc. Natl. Acad. Sci. U.S.A.">
        <title>Extensive sampling of basidiomycete genomes demonstrates inadequacy of the white-rot/brown-rot paradigm for wood decay fungi.</title>
        <authorList>
            <person name="Riley R."/>
            <person name="Salamov A.A."/>
            <person name="Brown D.W."/>
            <person name="Nagy L.G."/>
            <person name="Floudas D."/>
            <person name="Held B.W."/>
            <person name="Levasseur A."/>
            <person name="Lombard V."/>
            <person name="Morin E."/>
            <person name="Otillar R."/>
            <person name="Lindquist E.A."/>
            <person name="Sun H."/>
            <person name="LaButti K.M."/>
            <person name="Schmutz J."/>
            <person name="Jabbour D."/>
            <person name="Luo H."/>
            <person name="Baker S.E."/>
            <person name="Pisabarro A.G."/>
            <person name="Walton J.D."/>
            <person name="Blanchette R.A."/>
            <person name="Henrissat B."/>
            <person name="Martin F."/>
            <person name="Cullen D."/>
            <person name="Hibbett D.S."/>
            <person name="Grigoriev I.V."/>
        </authorList>
    </citation>
    <scope>NUCLEOTIDE SEQUENCE [LARGE SCALE GENOMIC DNA]</scope>
    <source>
        <strain evidence="4">FD-172 SS1</strain>
    </source>
</reference>
<evidence type="ECO:0000256" key="1">
    <source>
        <dbReference type="SAM" id="Phobius"/>
    </source>
</evidence>
<keyword evidence="4" id="KW-1185">Reference proteome</keyword>
<organism evidence="3 4">
    <name type="scientific">Botryobasidium botryosum (strain FD-172 SS1)</name>
    <dbReference type="NCBI Taxonomy" id="930990"/>
    <lineage>
        <taxon>Eukaryota</taxon>
        <taxon>Fungi</taxon>
        <taxon>Dikarya</taxon>
        <taxon>Basidiomycota</taxon>
        <taxon>Agaricomycotina</taxon>
        <taxon>Agaricomycetes</taxon>
        <taxon>Cantharellales</taxon>
        <taxon>Botryobasidiaceae</taxon>
        <taxon>Botryobasidium</taxon>
    </lineage>
</organism>
<feature type="domain" description="DUF6535" evidence="2">
    <location>
        <begin position="1"/>
        <end position="145"/>
    </location>
</feature>
<evidence type="ECO:0000313" key="3">
    <source>
        <dbReference type="EMBL" id="KDQ08790.1"/>
    </source>
</evidence>
<dbReference type="EMBL" id="KL198086">
    <property type="protein sequence ID" value="KDQ08790.1"/>
    <property type="molecule type" value="Genomic_DNA"/>
</dbReference>
<dbReference type="HOGENOM" id="CLU_018688_1_2_1"/>
<dbReference type="InterPro" id="IPR045338">
    <property type="entry name" value="DUF6535"/>
</dbReference>
<evidence type="ECO:0000313" key="4">
    <source>
        <dbReference type="Proteomes" id="UP000027195"/>
    </source>
</evidence>
<dbReference type="Pfam" id="PF20153">
    <property type="entry name" value="DUF6535"/>
    <property type="match status" value="1"/>
</dbReference>
<accession>A0A067M260</accession>
<dbReference type="InParanoid" id="A0A067M260"/>
<dbReference type="Proteomes" id="UP000027195">
    <property type="component" value="Unassembled WGS sequence"/>
</dbReference>
<keyword evidence="1" id="KW-0472">Membrane</keyword>
<dbReference type="STRING" id="930990.A0A067M260"/>
<sequence>GLFSAIVTAFLIEAYKGLSEDNTATNNTLLRQISASMGNAQPEGSLHLVPFKATRSAVRVNCMWFASLIISLSATVVTVLAKQWIDDYDDYQKYPGNSRDRGRIRQSRYTNLIQWGVPTIIESLPTLLLIALGLFFIGLIDFLWAIDATVA</sequence>
<evidence type="ECO:0000259" key="2">
    <source>
        <dbReference type="Pfam" id="PF20153"/>
    </source>
</evidence>
<gene>
    <name evidence="3" type="ORF">BOTBODRAFT_77994</name>
</gene>
<name>A0A067M260_BOTB1</name>
<dbReference type="AlphaFoldDB" id="A0A067M260"/>
<keyword evidence="1" id="KW-1133">Transmembrane helix</keyword>
<feature type="transmembrane region" description="Helical" evidence="1">
    <location>
        <begin position="127"/>
        <end position="146"/>
    </location>
</feature>
<feature type="non-terminal residue" evidence="3">
    <location>
        <position position="1"/>
    </location>
</feature>